<evidence type="ECO:0000313" key="3">
    <source>
        <dbReference type="EMBL" id="MFC7190884.1"/>
    </source>
</evidence>
<feature type="domain" description="DUS-like FMN-binding" evidence="2">
    <location>
        <begin position="103"/>
        <end position="253"/>
    </location>
</feature>
<comment type="caution">
    <text evidence="3">The sequence shown here is derived from an EMBL/GenBank/DDBJ whole genome shotgun (WGS) entry which is preliminary data.</text>
</comment>
<dbReference type="EMBL" id="JBHTAX010000001">
    <property type="protein sequence ID" value="MFC7190884.1"/>
    <property type="molecule type" value="Genomic_DNA"/>
</dbReference>
<keyword evidence="4" id="KW-1185">Reference proteome</keyword>
<dbReference type="PANTHER" id="PTHR11082">
    <property type="entry name" value="TRNA-DIHYDROURIDINE SYNTHASE"/>
    <property type="match status" value="1"/>
</dbReference>
<evidence type="ECO:0000313" key="4">
    <source>
        <dbReference type="Proteomes" id="UP001596417"/>
    </source>
</evidence>
<dbReference type="Pfam" id="PF01207">
    <property type="entry name" value="Dus"/>
    <property type="match status" value="1"/>
</dbReference>
<dbReference type="SUPFAM" id="SSF51395">
    <property type="entry name" value="FMN-linked oxidoreductases"/>
    <property type="match status" value="1"/>
</dbReference>
<dbReference type="InterPro" id="IPR013785">
    <property type="entry name" value="Aldolase_TIM"/>
</dbReference>
<dbReference type="InterPro" id="IPR035587">
    <property type="entry name" value="DUS-like_FMN-bd"/>
</dbReference>
<dbReference type="PANTHER" id="PTHR11082:SF36">
    <property type="entry name" value="DUS-LIKE FMN-BINDING DOMAIN-CONTAINING PROTEIN"/>
    <property type="match status" value="1"/>
</dbReference>
<name>A0ABD5YNH3_9EURY</name>
<proteinExistence type="predicted"/>
<dbReference type="RefSeq" id="WP_264555887.1">
    <property type="nucleotide sequence ID" value="NZ_CP109979.1"/>
</dbReference>
<dbReference type="Proteomes" id="UP001596417">
    <property type="component" value="Unassembled WGS sequence"/>
</dbReference>
<gene>
    <name evidence="3" type="ORF">ACFQL7_14295</name>
</gene>
<protein>
    <submittedName>
        <fullName evidence="3">tRNA-dihydrouridine synthase</fullName>
    </submittedName>
</protein>
<evidence type="ECO:0000259" key="2">
    <source>
        <dbReference type="Pfam" id="PF01207"/>
    </source>
</evidence>
<dbReference type="GeneID" id="76200549"/>
<organism evidence="3 4">
    <name type="scientific">Halocatena marina</name>
    <dbReference type="NCBI Taxonomy" id="2934937"/>
    <lineage>
        <taxon>Archaea</taxon>
        <taxon>Methanobacteriati</taxon>
        <taxon>Methanobacteriota</taxon>
        <taxon>Stenosarchaea group</taxon>
        <taxon>Halobacteria</taxon>
        <taxon>Halobacteriales</taxon>
        <taxon>Natronomonadaceae</taxon>
        <taxon>Halocatena</taxon>
    </lineage>
</organism>
<reference evidence="3 4" key="1">
    <citation type="journal article" date="2019" name="Int. J. Syst. Evol. Microbiol.">
        <title>The Global Catalogue of Microorganisms (GCM) 10K type strain sequencing project: providing services to taxonomists for standard genome sequencing and annotation.</title>
        <authorList>
            <consortium name="The Broad Institute Genomics Platform"/>
            <consortium name="The Broad Institute Genome Sequencing Center for Infectious Disease"/>
            <person name="Wu L."/>
            <person name="Ma J."/>
        </authorList>
    </citation>
    <scope>NUCLEOTIDE SEQUENCE [LARGE SCALE GENOMIC DNA]</scope>
    <source>
        <strain evidence="3 4">RDMS1</strain>
    </source>
</reference>
<dbReference type="Gene3D" id="3.20.20.70">
    <property type="entry name" value="Aldolase class I"/>
    <property type="match status" value="1"/>
</dbReference>
<sequence length="276" mass="29627">MGHSHVPVRSHPRVDFTPRVALASLSGASDAAWARRASEYAGCAFLGGIAVDGPTRAAARALVAREREEFLPADPIAFIDRELSTLEETPLATGFNVRSTTIEPIRRAAAVCREHDAIIEINAHCRQDELCAAGAGETLLADTDRLCASVRAASETGATTSVKVRAEVANVDLPETVRRMSEAGASIIHVDAMDSESIIRTIAETSDAFIIANNGVRGRETVREYLMYGADAVSVGRPSDDPRILERVREATTEWFQNGSQSESENENECGCEGTA</sequence>
<feature type="region of interest" description="Disordered" evidence="1">
    <location>
        <begin position="256"/>
        <end position="276"/>
    </location>
</feature>
<accession>A0ABD5YNH3</accession>
<dbReference type="AlphaFoldDB" id="A0ABD5YNH3"/>
<evidence type="ECO:0000256" key="1">
    <source>
        <dbReference type="SAM" id="MobiDB-lite"/>
    </source>
</evidence>